<reference evidence="2" key="1">
    <citation type="journal article" date="2014" name="Front. Microbiol.">
        <title>High frequency of phylogenetically diverse reductive dehalogenase-homologous genes in deep subseafloor sedimentary metagenomes.</title>
        <authorList>
            <person name="Kawai M."/>
            <person name="Futagami T."/>
            <person name="Toyoda A."/>
            <person name="Takaki Y."/>
            <person name="Nishi S."/>
            <person name="Hori S."/>
            <person name="Arai W."/>
            <person name="Tsubouchi T."/>
            <person name="Morono Y."/>
            <person name="Uchiyama I."/>
            <person name="Ito T."/>
            <person name="Fujiyama A."/>
            <person name="Inagaki F."/>
            <person name="Takami H."/>
        </authorList>
    </citation>
    <scope>NUCLEOTIDE SEQUENCE</scope>
    <source>
        <strain evidence="2">Expedition CK06-06</strain>
    </source>
</reference>
<sequence>MVEREYLALNSLFDSIGLIEKGIEKVYHYLLQHQKIDNLKEVSTQFNLTLKRGYKICAVLNDLGLVQIYDRPMKIHLSTPPVAIWQRIINERIVELTQLFQEKKENAENALKEFIKIYDFVEQLTQEFVEFINYDLTNFDETYHSFLAEKECKIALGIRYKNDFSSIIKKYGISNIPEDLNKSLRAGMIKIKENLININIQVIFSTELIKELLSSEEFNLISKYIDLFDLEFKNIDVHVTDEVFSNFSLTDNELIQPSFDPTNKLFGSLSLEMQIFTKFFTIN</sequence>
<dbReference type="AlphaFoldDB" id="X1ULU7"/>
<proteinExistence type="predicted"/>
<evidence type="ECO:0000256" key="1">
    <source>
        <dbReference type="SAM" id="Coils"/>
    </source>
</evidence>
<feature type="coiled-coil region" evidence="1">
    <location>
        <begin position="93"/>
        <end position="124"/>
    </location>
</feature>
<feature type="non-terminal residue" evidence="2">
    <location>
        <position position="283"/>
    </location>
</feature>
<comment type="caution">
    <text evidence="2">The sequence shown here is derived from an EMBL/GenBank/DDBJ whole genome shotgun (WGS) entry which is preliminary data.</text>
</comment>
<keyword evidence="1" id="KW-0175">Coiled coil</keyword>
<accession>X1ULU7</accession>
<gene>
    <name evidence="2" type="ORF">S12H4_26910</name>
</gene>
<protein>
    <submittedName>
        <fullName evidence="2">Uncharacterized protein</fullName>
    </submittedName>
</protein>
<name>X1ULU7_9ZZZZ</name>
<dbReference type="EMBL" id="BARW01015315">
    <property type="protein sequence ID" value="GAI93329.1"/>
    <property type="molecule type" value="Genomic_DNA"/>
</dbReference>
<organism evidence="2">
    <name type="scientific">marine sediment metagenome</name>
    <dbReference type="NCBI Taxonomy" id="412755"/>
    <lineage>
        <taxon>unclassified sequences</taxon>
        <taxon>metagenomes</taxon>
        <taxon>ecological metagenomes</taxon>
    </lineage>
</organism>
<evidence type="ECO:0000313" key="2">
    <source>
        <dbReference type="EMBL" id="GAI93329.1"/>
    </source>
</evidence>